<organism evidence="2 3">
    <name type="scientific">Candidatus Methylacidithermus pantelleriae</name>
    <dbReference type="NCBI Taxonomy" id="2744239"/>
    <lineage>
        <taxon>Bacteria</taxon>
        <taxon>Pseudomonadati</taxon>
        <taxon>Verrucomicrobiota</taxon>
        <taxon>Methylacidiphilae</taxon>
        <taxon>Methylacidiphilales</taxon>
        <taxon>Methylacidiphilaceae</taxon>
        <taxon>Candidatus Methylacidithermus</taxon>
    </lineage>
</organism>
<comment type="caution">
    <text evidence="2">The sequence shown here is derived from an EMBL/GenBank/DDBJ whole genome shotgun (WGS) entry which is preliminary data.</text>
</comment>
<protein>
    <submittedName>
        <fullName evidence="2">Uncharacterized protein</fullName>
    </submittedName>
</protein>
<dbReference type="EMBL" id="CAJNOB010000067">
    <property type="protein sequence ID" value="CAF0704454.1"/>
    <property type="molecule type" value="Genomic_DNA"/>
</dbReference>
<evidence type="ECO:0000256" key="1">
    <source>
        <dbReference type="SAM" id="MobiDB-lite"/>
    </source>
</evidence>
<feature type="region of interest" description="Disordered" evidence="1">
    <location>
        <begin position="1"/>
        <end position="23"/>
    </location>
</feature>
<dbReference type="AlphaFoldDB" id="A0A8J2BQR5"/>
<evidence type="ECO:0000313" key="2">
    <source>
        <dbReference type="EMBL" id="CAF0704454.1"/>
    </source>
</evidence>
<accession>A0A8J2BQR5</accession>
<evidence type="ECO:0000313" key="3">
    <source>
        <dbReference type="Proteomes" id="UP000663859"/>
    </source>
</evidence>
<dbReference type="Proteomes" id="UP000663859">
    <property type="component" value="Unassembled WGS sequence"/>
</dbReference>
<sequence>MQEPFLKPYTTIPQPGKIARDTDRNRAARRFASRGFIGKAQVALSPGFSGTAAWVAPDCLPTGRTLHAPLCVCSESPPEKRPYMLGPIAYG</sequence>
<keyword evidence="3" id="KW-1185">Reference proteome</keyword>
<reference evidence="2" key="1">
    <citation type="submission" date="2021-02" db="EMBL/GenBank/DDBJ databases">
        <authorList>
            <person name="Cremers G."/>
            <person name="Picone N."/>
        </authorList>
    </citation>
    <scope>NUCLEOTIDE SEQUENCE</scope>
    <source>
        <strain evidence="2">PQ17</strain>
    </source>
</reference>
<gene>
    <name evidence="2" type="ORF">MPNT_70024</name>
</gene>
<proteinExistence type="predicted"/>
<name>A0A8J2BQR5_9BACT</name>